<keyword evidence="1" id="KW-0004">4Fe-4S</keyword>
<evidence type="ECO:0000313" key="9">
    <source>
        <dbReference type="Proteomes" id="UP000002366"/>
    </source>
</evidence>
<organism evidence="8 9">
    <name type="scientific">Aminobacterium colombiense (strain DSM 12261 / ALA-1)</name>
    <dbReference type="NCBI Taxonomy" id="572547"/>
    <lineage>
        <taxon>Bacteria</taxon>
        <taxon>Thermotogati</taxon>
        <taxon>Synergistota</taxon>
        <taxon>Synergistia</taxon>
        <taxon>Synergistales</taxon>
        <taxon>Aminobacteriaceae</taxon>
        <taxon>Aminobacterium</taxon>
    </lineage>
</organism>
<dbReference type="InterPro" id="IPR013785">
    <property type="entry name" value="Aldolase_TIM"/>
</dbReference>
<dbReference type="CDD" id="cd01335">
    <property type="entry name" value="Radical_SAM"/>
    <property type="match status" value="1"/>
</dbReference>
<protein>
    <submittedName>
        <fullName evidence="8">Radical SAM domain protein</fullName>
    </submittedName>
</protein>
<dbReference type="GO" id="GO:0051539">
    <property type="term" value="F:4 iron, 4 sulfur cluster binding"/>
    <property type="evidence" value="ECO:0007669"/>
    <property type="project" value="UniProtKB-KW"/>
</dbReference>
<dbReference type="GO" id="GO:0003824">
    <property type="term" value="F:catalytic activity"/>
    <property type="evidence" value="ECO:0007669"/>
    <property type="project" value="InterPro"/>
</dbReference>
<proteinExistence type="predicted"/>
<dbReference type="Proteomes" id="UP000002366">
    <property type="component" value="Chromosome"/>
</dbReference>
<feature type="binding site" evidence="6">
    <location>
        <position position="87"/>
    </location>
    <ligand>
        <name>[4Fe-4S] cluster</name>
        <dbReference type="ChEBI" id="CHEBI:49883"/>
        <note>4Fe-4S-S-AdoMet</note>
    </ligand>
</feature>
<evidence type="ECO:0000256" key="1">
    <source>
        <dbReference type="ARBA" id="ARBA00022485"/>
    </source>
</evidence>
<sequence>MAYEASWWHKEGGTVVCDLCFHHCSLRYGQKGFCGVRMNQKDKGLVSLNYGFVSSVGIDPVEKKPLFHWNPGTSILSLGSIGCNMRCQFCQNWQISTCSDTVSLSFLLPSELVDIAKKENIKSVAFTYNEPFIWYEYVLESAIKLKKEGFSVVVVSNGMINPEPLQELLPYIDGANIDIKAFDPQTYSFLGGDLRSAKRTVEAMVEAHVHVELTSLIVPGIHNDVLWLEPLAQWAASVSPNIVLHISRYFPSYKWHRPATPLNMLNEAKERAAQYLPFVYLGNIDTPAVTLCPNCGAAVIERHGYKTHIINLDEKGNCSLCGNHIVTLT</sequence>
<dbReference type="AlphaFoldDB" id="D5EEK8"/>
<dbReference type="PROSITE" id="PS51918">
    <property type="entry name" value="RADICAL_SAM"/>
    <property type="match status" value="1"/>
</dbReference>
<dbReference type="Pfam" id="PF04055">
    <property type="entry name" value="Radical_SAM"/>
    <property type="match status" value="1"/>
</dbReference>
<keyword evidence="3 6" id="KW-0479">Metal-binding</keyword>
<evidence type="ECO:0000313" key="8">
    <source>
        <dbReference type="EMBL" id="ADE56990.1"/>
    </source>
</evidence>
<keyword evidence="9" id="KW-1185">Reference proteome</keyword>
<evidence type="ECO:0000256" key="3">
    <source>
        <dbReference type="ARBA" id="ARBA00022723"/>
    </source>
</evidence>
<gene>
    <name evidence="8" type="ordered locus">Amico_0859</name>
</gene>
<dbReference type="eggNOG" id="COG1180">
    <property type="taxonomic scope" value="Bacteria"/>
</dbReference>
<dbReference type="RefSeq" id="WP_013048256.1">
    <property type="nucleotide sequence ID" value="NC_014011.1"/>
</dbReference>
<dbReference type="SFLD" id="SFLDG01101">
    <property type="entry name" value="Uncharacterised_Radical_SAM_Su"/>
    <property type="match status" value="1"/>
</dbReference>
<dbReference type="PIRSF" id="PIRSF004869">
    <property type="entry name" value="PflX_prd"/>
    <property type="match status" value="1"/>
</dbReference>
<dbReference type="InterPro" id="IPR016431">
    <property type="entry name" value="Pyrv-formate_lyase-activ_prd"/>
</dbReference>
<dbReference type="STRING" id="572547.Amico_0859"/>
<evidence type="ECO:0000256" key="5">
    <source>
        <dbReference type="ARBA" id="ARBA00023014"/>
    </source>
</evidence>
<dbReference type="PANTHER" id="PTHR30352">
    <property type="entry name" value="PYRUVATE FORMATE-LYASE-ACTIVATING ENZYME"/>
    <property type="match status" value="1"/>
</dbReference>
<keyword evidence="5 6" id="KW-0411">Iron-sulfur</keyword>
<dbReference type="GO" id="GO:0046872">
    <property type="term" value="F:metal ion binding"/>
    <property type="evidence" value="ECO:0007669"/>
    <property type="project" value="UniProtKB-KW"/>
</dbReference>
<name>D5EEK8_AMICL</name>
<keyword evidence="4 6" id="KW-0408">Iron</keyword>
<comment type="cofactor">
    <cofactor evidence="6">
        <name>[4Fe-4S] cluster</name>
        <dbReference type="ChEBI" id="CHEBI:49883"/>
    </cofactor>
    <text evidence="6">Binds 1 [4Fe-4S] cluster. The cluster is coordinated with 3 cysteines and an exchangeable S-adenosyl-L-methionine.</text>
</comment>
<dbReference type="KEGG" id="aco:Amico_0859"/>
<feature type="binding site" evidence="6">
    <location>
        <position position="90"/>
    </location>
    <ligand>
        <name>[4Fe-4S] cluster</name>
        <dbReference type="ChEBI" id="CHEBI:49883"/>
        <note>4Fe-4S-S-AdoMet</note>
    </ligand>
</feature>
<dbReference type="SUPFAM" id="SSF102114">
    <property type="entry name" value="Radical SAM enzymes"/>
    <property type="match status" value="1"/>
</dbReference>
<dbReference type="InterPro" id="IPR058240">
    <property type="entry name" value="rSAM_sf"/>
</dbReference>
<feature type="domain" description="Radical SAM core" evidence="7">
    <location>
        <begin position="68"/>
        <end position="287"/>
    </location>
</feature>
<reference evidence="8 9" key="1">
    <citation type="journal article" date="2010" name="Stand. Genomic Sci.">
        <title>Complete genome sequence of Aminobacterium colombiense type strain (ALA-1).</title>
        <authorList>
            <person name="Chertkov O."/>
            <person name="Sikorski J."/>
            <person name="Brambilla E."/>
            <person name="Lapidus A."/>
            <person name="Copeland A."/>
            <person name="Glavina Del Rio T."/>
            <person name="Nolan M."/>
            <person name="Lucas S."/>
            <person name="Tice H."/>
            <person name="Cheng J.F."/>
            <person name="Han C."/>
            <person name="Detter J.C."/>
            <person name="Bruce D."/>
            <person name="Tapia R."/>
            <person name="Goodwin L."/>
            <person name="Pitluck S."/>
            <person name="Liolios K."/>
            <person name="Ivanova N."/>
            <person name="Mavromatis K."/>
            <person name="Ovchinnikova G."/>
            <person name="Pati A."/>
            <person name="Chen A."/>
            <person name="Palaniappan K."/>
            <person name="Land M."/>
            <person name="Hauser L."/>
            <person name="Chang Y.J."/>
            <person name="Jeffries C.D."/>
            <person name="Spring S."/>
            <person name="Rohde M."/>
            <person name="Goker M."/>
            <person name="Bristow J."/>
            <person name="Eisen J.A."/>
            <person name="Markowitz V."/>
            <person name="Hugenholtz P."/>
            <person name="Kyrpides N.C."/>
            <person name="Klenk H.P."/>
        </authorList>
    </citation>
    <scope>NUCLEOTIDE SEQUENCE [LARGE SCALE GENOMIC DNA]</scope>
    <source>
        <strain evidence="9">DSM 12261 / ALA-1</strain>
    </source>
</reference>
<evidence type="ECO:0000256" key="4">
    <source>
        <dbReference type="ARBA" id="ARBA00023004"/>
    </source>
</evidence>
<accession>D5EEK8</accession>
<dbReference type="SFLD" id="SFLDS00029">
    <property type="entry name" value="Radical_SAM"/>
    <property type="match status" value="1"/>
</dbReference>
<dbReference type="EMBL" id="CP001997">
    <property type="protein sequence ID" value="ADE56990.1"/>
    <property type="molecule type" value="Genomic_DNA"/>
</dbReference>
<dbReference type="Gene3D" id="3.20.20.70">
    <property type="entry name" value="Aldolase class I"/>
    <property type="match status" value="1"/>
</dbReference>
<keyword evidence="2 6" id="KW-0949">S-adenosyl-L-methionine</keyword>
<feature type="binding site" evidence="6">
    <location>
        <position position="83"/>
    </location>
    <ligand>
        <name>[4Fe-4S] cluster</name>
        <dbReference type="ChEBI" id="CHEBI:49883"/>
        <note>4Fe-4S-S-AdoMet</note>
    </ligand>
</feature>
<dbReference type="PANTHER" id="PTHR30352:SF5">
    <property type="entry name" value="PYRUVATE FORMATE-LYASE 1-ACTIVATING ENZYME"/>
    <property type="match status" value="1"/>
</dbReference>
<dbReference type="InterPro" id="IPR027596">
    <property type="entry name" value="AmmeMemoSam_rS"/>
</dbReference>
<dbReference type="InterPro" id="IPR007197">
    <property type="entry name" value="rSAM"/>
</dbReference>
<dbReference type="NCBIfam" id="TIGR04337">
    <property type="entry name" value="AmmeMemoSam_rS"/>
    <property type="match status" value="1"/>
</dbReference>
<evidence type="ECO:0000256" key="6">
    <source>
        <dbReference type="PIRSR" id="PIRSR004869-50"/>
    </source>
</evidence>
<dbReference type="HOGENOM" id="CLU_044176_1_1_0"/>
<dbReference type="InterPro" id="IPR034457">
    <property type="entry name" value="Organic_radical-activating"/>
</dbReference>
<evidence type="ECO:0000259" key="7">
    <source>
        <dbReference type="PROSITE" id="PS51918"/>
    </source>
</evidence>
<evidence type="ECO:0000256" key="2">
    <source>
        <dbReference type="ARBA" id="ARBA00022691"/>
    </source>
</evidence>